<dbReference type="InterPro" id="IPR022496">
    <property type="entry name" value="T6A_TsaB"/>
</dbReference>
<accession>A0A8D5ZM52</accession>
<dbReference type="Proteomes" id="UP000677436">
    <property type="component" value="Chromosome"/>
</dbReference>
<dbReference type="CDD" id="cd24032">
    <property type="entry name" value="ASKHA_NBD_TsaB"/>
    <property type="match status" value="1"/>
</dbReference>
<reference evidence="2" key="1">
    <citation type="journal article" date="2013" name="Int. J. Syst. Evol. Microbiol.">
        <title>Polycladomyces abyssicola gen. nov., sp. nov., a thermophilic filamentous bacterium isolated from hemipelagic sediment.</title>
        <authorList>
            <person name="Tsubouchi T."/>
            <person name="Shimane Y."/>
            <person name="Mori K."/>
            <person name="Usui K."/>
            <person name="Hiraki T."/>
            <person name="Tame A."/>
            <person name="Uematsu K."/>
            <person name="Maruyama T."/>
            <person name="Hatada Y."/>
        </authorList>
    </citation>
    <scope>NUCLEOTIDE SEQUENCE</scope>
    <source>
        <strain evidence="2">JIR-001</strain>
    </source>
</reference>
<dbReference type="InterPro" id="IPR000905">
    <property type="entry name" value="Gcp-like_dom"/>
</dbReference>
<evidence type="ECO:0000313" key="3">
    <source>
        <dbReference type="Proteomes" id="UP000677436"/>
    </source>
</evidence>
<dbReference type="Pfam" id="PF00814">
    <property type="entry name" value="TsaD"/>
    <property type="match status" value="1"/>
</dbReference>
<dbReference type="PANTHER" id="PTHR11735:SF11">
    <property type="entry name" value="TRNA THREONYLCARBAMOYLADENOSINE BIOSYNTHESIS PROTEIN TSAB"/>
    <property type="match status" value="1"/>
</dbReference>
<protein>
    <submittedName>
        <fullName evidence="2">tRNA (Adenosine(37)-N6)-threonylcarbamoyltransferase complex dimerization subunit type 1 TsaB</fullName>
    </submittedName>
</protein>
<feature type="domain" description="Gcp-like" evidence="1">
    <location>
        <begin position="32"/>
        <end position="227"/>
    </location>
</feature>
<dbReference type="AlphaFoldDB" id="A0A8D5ZM52"/>
<dbReference type="EMBL" id="AP024601">
    <property type="protein sequence ID" value="BCU80507.1"/>
    <property type="molecule type" value="Genomic_DNA"/>
</dbReference>
<dbReference type="InterPro" id="IPR043129">
    <property type="entry name" value="ATPase_NBD"/>
</dbReference>
<dbReference type="Gene3D" id="3.30.420.40">
    <property type="match status" value="2"/>
</dbReference>
<reference evidence="2" key="2">
    <citation type="journal article" date="2021" name="Microbiol. Resour. Announc.">
        <title>Complete Genome Sequence of Polycladomyces abyssicola JIR-001T, Isolated from Hemipelagic Sediment in Deep Seawater.</title>
        <authorList>
            <person name="Tsubouchi T."/>
            <person name="Kaneko Y."/>
        </authorList>
    </citation>
    <scope>NUCLEOTIDE SEQUENCE</scope>
    <source>
        <strain evidence="2">JIR-001</strain>
    </source>
</reference>
<proteinExistence type="predicted"/>
<dbReference type="PANTHER" id="PTHR11735">
    <property type="entry name" value="TRNA N6-ADENOSINE THREONYLCARBAMOYLTRANSFERASE"/>
    <property type="match status" value="1"/>
</dbReference>
<dbReference type="NCBIfam" id="TIGR03725">
    <property type="entry name" value="T6A_YeaZ"/>
    <property type="match status" value="1"/>
</dbReference>
<dbReference type="RefSeq" id="WP_212773876.1">
    <property type="nucleotide sequence ID" value="NZ_AP024601.1"/>
</dbReference>
<sequence length="234" mass="25894">MKILAMDTSTLVMGVAVLEEDRVLGEWTTNLHRNHSVRLMPAIDRLLRELALSVDDLDAVAVAQGPGSYTGVRIGVTTAKTIAWSRKLPLIGVSSLAVLAMNGRHFDGGIVPLFDARRNRAYTGLYQRTDDGLVQTAREERVVPVDQWLSELSGLGPMLFLGDDVNRFRDQIEAALGNQAVFGYPPENVPRASMLGQLAYARWQRGEVADEAFAPNYLQKTEAEVKWSARQQTE</sequence>
<name>A0A8D5ZM52_9BACL</name>
<keyword evidence="3" id="KW-1185">Reference proteome</keyword>
<dbReference type="GO" id="GO:0005829">
    <property type="term" value="C:cytosol"/>
    <property type="evidence" value="ECO:0007669"/>
    <property type="project" value="TreeGrafter"/>
</dbReference>
<organism evidence="2 3">
    <name type="scientific">Polycladomyces abyssicola</name>
    <dbReference type="NCBI Taxonomy" id="1125966"/>
    <lineage>
        <taxon>Bacteria</taxon>
        <taxon>Bacillati</taxon>
        <taxon>Bacillota</taxon>
        <taxon>Bacilli</taxon>
        <taxon>Bacillales</taxon>
        <taxon>Thermoactinomycetaceae</taxon>
        <taxon>Polycladomyces</taxon>
    </lineage>
</organism>
<dbReference type="KEGG" id="pabs:JIR001_02900"/>
<dbReference type="GO" id="GO:0002949">
    <property type="term" value="P:tRNA threonylcarbamoyladenosine modification"/>
    <property type="evidence" value="ECO:0007669"/>
    <property type="project" value="InterPro"/>
</dbReference>
<evidence type="ECO:0000313" key="2">
    <source>
        <dbReference type="EMBL" id="BCU80507.1"/>
    </source>
</evidence>
<evidence type="ECO:0000259" key="1">
    <source>
        <dbReference type="Pfam" id="PF00814"/>
    </source>
</evidence>
<dbReference type="SUPFAM" id="SSF53067">
    <property type="entry name" value="Actin-like ATPase domain"/>
    <property type="match status" value="2"/>
</dbReference>
<gene>
    <name evidence="2" type="ORF">JIR001_02900</name>
</gene>